<dbReference type="Proteomes" id="UP000523007">
    <property type="component" value="Unassembled WGS sequence"/>
</dbReference>
<comment type="caution">
    <text evidence="1">The sequence shown here is derived from an EMBL/GenBank/DDBJ whole genome shotgun (WGS) entry which is preliminary data.</text>
</comment>
<gene>
    <name evidence="1" type="ORF">F4561_002320</name>
</gene>
<keyword evidence="2" id="KW-1185">Reference proteome</keyword>
<accession>A0A7W7W393</accession>
<sequence>MLMFSVIGEGSDTLEIRLRWGPSKPDMTLSLQSVFYLSFGREPFTLVPGAWDPILDRITATTLMPSDDPWPPRVPLEIARTPELPPLLWVRAEGPTQLDVVAAIATVSEEARR</sequence>
<dbReference type="EMBL" id="JACHJT010000001">
    <property type="protein sequence ID" value="MBB4931500.1"/>
    <property type="molecule type" value="Genomic_DNA"/>
</dbReference>
<evidence type="ECO:0000313" key="2">
    <source>
        <dbReference type="Proteomes" id="UP000523007"/>
    </source>
</evidence>
<name>A0A7W7W393_9ACTN</name>
<reference evidence="1 2" key="1">
    <citation type="submission" date="2020-08" db="EMBL/GenBank/DDBJ databases">
        <title>Sequencing the genomes of 1000 actinobacteria strains.</title>
        <authorList>
            <person name="Klenk H.-P."/>
        </authorList>
    </citation>
    <scope>NUCLEOTIDE SEQUENCE [LARGE SCALE GENOMIC DNA]</scope>
    <source>
        <strain evidence="1 2">DSM 102030</strain>
    </source>
</reference>
<organism evidence="1 2">
    <name type="scientific">Lipingzhangella halophila</name>
    <dbReference type="NCBI Taxonomy" id="1783352"/>
    <lineage>
        <taxon>Bacteria</taxon>
        <taxon>Bacillati</taxon>
        <taxon>Actinomycetota</taxon>
        <taxon>Actinomycetes</taxon>
        <taxon>Streptosporangiales</taxon>
        <taxon>Nocardiopsidaceae</taxon>
        <taxon>Lipingzhangella</taxon>
    </lineage>
</organism>
<dbReference type="AlphaFoldDB" id="A0A7W7W393"/>
<proteinExistence type="predicted"/>
<evidence type="ECO:0000313" key="1">
    <source>
        <dbReference type="EMBL" id="MBB4931500.1"/>
    </source>
</evidence>
<protein>
    <submittedName>
        <fullName evidence="1">Uncharacterized protein</fullName>
    </submittedName>
</protein>